<dbReference type="PANTHER" id="PTHR44520">
    <property type="entry name" value="RESPONSE REGULATOR RCP1-RELATED"/>
    <property type="match status" value="1"/>
</dbReference>
<feature type="domain" description="Response regulatory" evidence="2">
    <location>
        <begin position="6"/>
        <end position="128"/>
    </location>
</feature>
<evidence type="ECO:0000259" key="2">
    <source>
        <dbReference type="PROSITE" id="PS50110"/>
    </source>
</evidence>
<dbReference type="OrthoDB" id="7631574at2"/>
<gene>
    <name evidence="3" type="ORF">DR864_15645</name>
</gene>
<accession>A0A344TKB0</accession>
<name>A0A344TKB0_9BACT</name>
<evidence type="ECO:0000256" key="1">
    <source>
        <dbReference type="PROSITE-ProRule" id="PRU00169"/>
    </source>
</evidence>
<keyword evidence="1" id="KW-0597">Phosphoprotein</keyword>
<dbReference type="EMBL" id="CP030850">
    <property type="protein sequence ID" value="AXE19081.1"/>
    <property type="molecule type" value="Genomic_DNA"/>
</dbReference>
<sequence length="148" mass="16771">MNKQATILIADDDADDRFLLQSVFDDCGLVNPTVYVKDGLELIEYIRRSNNEHSVGLILLDLNMPRMDGREVLRILKSEPHLRKIPVVVLTTSKSEQDINDCYDLGANCYIAKPSSFDVFNDTISTLIKFWVKVSQLPVVPEAARFLN</sequence>
<organism evidence="3 4">
    <name type="scientific">Runella rosea</name>
    <dbReference type="NCBI Taxonomy" id="2259595"/>
    <lineage>
        <taxon>Bacteria</taxon>
        <taxon>Pseudomonadati</taxon>
        <taxon>Bacteroidota</taxon>
        <taxon>Cytophagia</taxon>
        <taxon>Cytophagales</taxon>
        <taxon>Spirosomataceae</taxon>
        <taxon>Runella</taxon>
    </lineage>
</organism>
<dbReference type="Pfam" id="PF00072">
    <property type="entry name" value="Response_reg"/>
    <property type="match status" value="1"/>
</dbReference>
<keyword evidence="4" id="KW-1185">Reference proteome</keyword>
<dbReference type="Proteomes" id="UP000251993">
    <property type="component" value="Chromosome"/>
</dbReference>
<dbReference type="Gene3D" id="3.40.50.2300">
    <property type="match status" value="1"/>
</dbReference>
<dbReference type="GO" id="GO:0000160">
    <property type="term" value="P:phosphorelay signal transduction system"/>
    <property type="evidence" value="ECO:0007669"/>
    <property type="project" value="InterPro"/>
</dbReference>
<evidence type="ECO:0000313" key="4">
    <source>
        <dbReference type="Proteomes" id="UP000251993"/>
    </source>
</evidence>
<proteinExistence type="predicted"/>
<dbReference type="SUPFAM" id="SSF52172">
    <property type="entry name" value="CheY-like"/>
    <property type="match status" value="1"/>
</dbReference>
<dbReference type="InterPro" id="IPR001789">
    <property type="entry name" value="Sig_transdc_resp-reg_receiver"/>
</dbReference>
<dbReference type="RefSeq" id="WP_114067861.1">
    <property type="nucleotide sequence ID" value="NZ_CP030850.1"/>
</dbReference>
<dbReference type="CDD" id="cd17557">
    <property type="entry name" value="REC_Rcp-like"/>
    <property type="match status" value="1"/>
</dbReference>
<dbReference type="KEGG" id="run:DR864_15645"/>
<evidence type="ECO:0000313" key="3">
    <source>
        <dbReference type="EMBL" id="AXE19081.1"/>
    </source>
</evidence>
<dbReference type="SMART" id="SM00448">
    <property type="entry name" value="REC"/>
    <property type="match status" value="1"/>
</dbReference>
<dbReference type="PROSITE" id="PS50110">
    <property type="entry name" value="RESPONSE_REGULATORY"/>
    <property type="match status" value="1"/>
</dbReference>
<dbReference type="PANTHER" id="PTHR44520:SF2">
    <property type="entry name" value="RESPONSE REGULATOR RCP1"/>
    <property type="match status" value="1"/>
</dbReference>
<dbReference type="AlphaFoldDB" id="A0A344TKB0"/>
<feature type="modified residue" description="4-aspartylphosphate" evidence="1">
    <location>
        <position position="61"/>
    </location>
</feature>
<reference evidence="3 4" key="1">
    <citation type="submission" date="2018-07" db="EMBL/GenBank/DDBJ databases">
        <title>Genome sequencing of Runella.</title>
        <authorList>
            <person name="Baek M.-G."/>
            <person name="Yi H."/>
        </authorList>
    </citation>
    <scope>NUCLEOTIDE SEQUENCE [LARGE SCALE GENOMIC DNA]</scope>
    <source>
        <strain evidence="3 4">HYN0085</strain>
    </source>
</reference>
<protein>
    <submittedName>
        <fullName evidence="3">Response regulator</fullName>
    </submittedName>
</protein>
<dbReference type="InterPro" id="IPR052893">
    <property type="entry name" value="TCS_response_regulator"/>
</dbReference>
<dbReference type="InterPro" id="IPR011006">
    <property type="entry name" value="CheY-like_superfamily"/>
</dbReference>